<gene>
    <name evidence="2" type="ORF">MALV_06800</name>
</gene>
<evidence type="ECO:0000313" key="2">
    <source>
        <dbReference type="EMBL" id="BBX25555.1"/>
    </source>
</evidence>
<evidence type="ECO:0000256" key="1">
    <source>
        <dbReference type="SAM" id="MobiDB-lite"/>
    </source>
</evidence>
<organism evidence="2 3">
    <name type="scientific">Mycolicibacterium alvei</name>
    <dbReference type="NCBI Taxonomy" id="67081"/>
    <lineage>
        <taxon>Bacteria</taxon>
        <taxon>Bacillati</taxon>
        <taxon>Actinomycetota</taxon>
        <taxon>Actinomycetes</taxon>
        <taxon>Mycobacteriales</taxon>
        <taxon>Mycobacteriaceae</taxon>
        <taxon>Mycolicibacterium</taxon>
    </lineage>
</organism>
<dbReference type="Proteomes" id="UP000466906">
    <property type="component" value="Chromosome"/>
</dbReference>
<sequence length="79" mass="8218">MAVGAATSANTIATVDSTPARPAMTDWRNRGSRILMAVSFAQGAAHAWLRIPPNTEADTPEFTGRAFGGISSAGATTRR</sequence>
<protein>
    <submittedName>
        <fullName evidence="2">Uncharacterized protein</fullName>
    </submittedName>
</protein>
<dbReference type="EMBL" id="AP022565">
    <property type="protein sequence ID" value="BBX25555.1"/>
    <property type="molecule type" value="Genomic_DNA"/>
</dbReference>
<proteinExistence type="predicted"/>
<evidence type="ECO:0000313" key="3">
    <source>
        <dbReference type="Proteomes" id="UP000466906"/>
    </source>
</evidence>
<keyword evidence="3" id="KW-1185">Reference proteome</keyword>
<dbReference type="KEGG" id="malv:MALV_06800"/>
<accession>A0A6N4UNP6</accession>
<feature type="region of interest" description="Disordered" evidence="1">
    <location>
        <begin position="55"/>
        <end position="79"/>
    </location>
</feature>
<reference evidence="2 3" key="1">
    <citation type="journal article" date="2019" name="Emerg. Microbes Infect.">
        <title>Comprehensive subspecies identification of 175 nontuberculous mycobacteria species based on 7547 genomic profiles.</title>
        <authorList>
            <person name="Matsumoto Y."/>
            <person name="Kinjo T."/>
            <person name="Motooka D."/>
            <person name="Nabeya D."/>
            <person name="Jung N."/>
            <person name="Uechi K."/>
            <person name="Horii T."/>
            <person name="Iida T."/>
            <person name="Fujita J."/>
            <person name="Nakamura S."/>
        </authorList>
    </citation>
    <scope>NUCLEOTIDE SEQUENCE [LARGE SCALE GENOMIC DNA]</scope>
    <source>
        <strain evidence="2 3">JCM 12272</strain>
    </source>
</reference>
<name>A0A6N4UNP6_9MYCO</name>
<dbReference type="AlphaFoldDB" id="A0A6N4UNP6"/>